<dbReference type="Proteomes" id="UP000095621">
    <property type="component" value="Unassembled WGS sequence"/>
</dbReference>
<dbReference type="GO" id="GO:0009100">
    <property type="term" value="P:glycoprotein metabolic process"/>
    <property type="evidence" value="ECO:0007669"/>
    <property type="project" value="UniProtKB-ARBA"/>
</dbReference>
<sequence>MKEYDEATLKKVQQTELGILKDFIKVCDENNLTWFGDAGSGIGALRHKGFIPWDDDIDVVLPRKDFNKMIEVFKRDYSDKYTIANVETMENYPLMTTRLMLKGTKFVEEPLKNLKCELGIFLDIYPYDNIPDSDEELKKQAKRAWFWSKVLILRHVAFPVLPYKGFKAKLTHAVTGLIHAGMVVFRISHKWIAGKCLEIANMYNDKETKRMAFLFDTNPYWHIMVKEEAFPLQIYDFEDVKMPLPACEDKKLRKMYGNYMELPPVEKRKNHYPYKLEFND</sequence>
<dbReference type="InterPro" id="IPR007074">
    <property type="entry name" value="LicD/FKTN/FKRP_NTP_transf"/>
</dbReference>
<organism evidence="2 3">
    <name type="scientific">Lachnospira eligens</name>
    <dbReference type="NCBI Taxonomy" id="39485"/>
    <lineage>
        <taxon>Bacteria</taxon>
        <taxon>Bacillati</taxon>
        <taxon>Bacillota</taxon>
        <taxon>Clostridia</taxon>
        <taxon>Lachnospirales</taxon>
        <taxon>Lachnospiraceae</taxon>
        <taxon>Lachnospira</taxon>
    </lineage>
</organism>
<proteinExistence type="predicted"/>
<dbReference type="OrthoDB" id="9786100at2"/>
<evidence type="ECO:0000313" key="2">
    <source>
        <dbReference type="EMBL" id="CUQ78855.1"/>
    </source>
</evidence>
<name>A0A174YUQ2_9FIRM</name>
<dbReference type="PANTHER" id="PTHR43404">
    <property type="entry name" value="LIPOPOLYSACCHARIDE CHOLINEPHOSPHOTRANSFERASE LICD"/>
    <property type="match status" value="1"/>
</dbReference>
<dbReference type="Pfam" id="PF04991">
    <property type="entry name" value="LicD"/>
    <property type="match status" value="1"/>
</dbReference>
<gene>
    <name evidence="2" type="ORF">ERS852490_02507</name>
</gene>
<dbReference type="InterPro" id="IPR052942">
    <property type="entry name" value="LPS_cholinephosphotransferase"/>
</dbReference>
<dbReference type="AlphaFoldDB" id="A0A174YUQ2"/>
<accession>A0A174YUQ2</accession>
<reference evidence="2 3" key="1">
    <citation type="submission" date="2015-09" db="EMBL/GenBank/DDBJ databases">
        <authorList>
            <consortium name="Pathogen Informatics"/>
        </authorList>
    </citation>
    <scope>NUCLEOTIDE SEQUENCE [LARGE SCALE GENOMIC DNA]</scope>
    <source>
        <strain evidence="2 3">2789STDY5834875</strain>
    </source>
</reference>
<evidence type="ECO:0000313" key="3">
    <source>
        <dbReference type="Proteomes" id="UP000095621"/>
    </source>
</evidence>
<dbReference type="RefSeq" id="WP_055216267.1">
    <property type="nucleotide sequence ID" value="NZ_CZBU01000005.1"/>
</dbReference>
<dbReference type="PANTHER" id="PTHR43404:SF2">
    <property type="entry name" value="LIPOPOLYSACCHARIDE CHOLINEPHOSPHOTRANSFERASE LICD"/>
    <property type="match status" value="1"/>
</dbReference>
<protein>
    <submittedName>
        <fullName evidence="2">LPS biosynthesis protein</fullName>
    </submittedName>
</protein>
<evidence type="ECO:0000259" key="1">
    <source>
        <dbReference type="Pfam" id="PF04991"/>
    </source>
</evidence>
<dbReference type="EMBL" id="CZBU01000005">
    <property type="protein sequence ID" value="CUQ78855.1"/>
    <property type="molecule type" value="Genomic_DNA"/>
</dbReference>
<feature type="domain" description="LicD/FKTN/FKRP nucleotidyltransferase" evidence="1">
    <location>
        <begin position="27"/>
        <end position="257"/>
    </location>
</feature>